<feature type="transmembrane region" description="Helical" evidence="1">
    <location>
        <begin position="182"/>
        <end position="209"/>
    </location>
</feature>
<feature type="transmembrane region" description="Helical" evidence="1">
    <location>
        <begin position="138"/>
        <end position="161"/>
    </location>
</feature>
<name>A0A9P6NRP7_9BASI</name>
<evidence type="ECO:0000313" key="2">
    <source>
        <dbReference type="EMBL" id="KAG0152145.1"/>
    </source>
</evidence>
<gene>
    <name evidence="2" type="ORF">CROQUDRAFT_56115</name>
</gene>
<feature type="transmembrane region" description="Helical" evidence="1">
    <location>
        <begin position="264"/>
        <end position="286"/>
    </location>
</feature>
<dbReference type="EMBL" id="MU167209">
    <property type="protein sequence ID" value="KAG0152145.1"/>
    <property type="molecule type" value="Genomic_DNA"/>
</dbReference>
<evidence type="ECO:0000256" key="1">
    <source>
        <dbReference type="SAM" id="Phobius"/>
    </source>
</evidence>
<organism evidence="2 3">
    <name type="scientific">Cronartium quercuum f. sp. fusiforme G11</name>
    <dbReference type="NCBI Taxonomy" id="708437"/>
    <lineage>
        <taxon>Eukaryota</taxon>
        <taxon>Fungi</taxon>
        <taxon>Dikarya</taxon>
        <taxon>Basidiomycota</taxon>
        <taxon>Pucciniomycotina</taxon>
        <taxon>Pucciniomycetes</taxon>
        <taxon>Pucciniales</taxon>
        <taxon>Coleosporiaceae</taxon>
        <taxon>Cronartium</taxon>
    </lineage>
</organism>
<accession>A0A9P6NRP7</accession>
<feature type="transmembrane region" description="Helical" evidence="1">
    <location>
        <begin position="341"/>
        <end position="366"/>
    </location>
</feature>
<feature type="transmembrane region" description="Helical" evidence="1">
    <location>
        <begin position="378"/>
        <end position="399"/>
    </location>
</feature>
<feature type="transmembrane region" description="Helical" evidence="1">
    <location>
        <begin position="95"/>
        <end position="126"/>
    </location>
</feature>
<keyword evidence="3" id="KW-1185">Reference proteome</keyword>
<dbReference type="OrthoDB" id="2506642at2759"/>
<keyword evidence="1" id="KW-0472">Membrane</keyword>
<proteinExistence type="predicted"/>
<reference evidence="2" key="1">
    <citation type="submission" date="2013-11" db="EMBL/GenBank/DDBJ databases">
        <title>Genome sequence of the fusiform rust pathogen reveals effectors for host alternation and coevolution with pine.</title>
        <authorList>
            <consortium name="DOE Joint Genome Institute"/>
            <person name="Smith K."/>
            <person name="Pendleton A."/>
            <person name="Kubisiak T."/>
            <person name="Anderson C."/>
            <person name="Salamov A."/>
            <person name="Aerts A."/>
            <person name="Riley R."/>
            <person name="Clum A."/>
            <person name="Lindquist E."/>
            <person name="Ence D."/>
            <person name="Campbell M."/>
            <person name="Kronenberg Z."/>
            <person name="Feau N."/>
            <person name="Dhillon B."/>
            <person name="Hamelin R."/>
            <person name="Burleigh J."/>
            <person name="Smith J."/>
            <person name="Yandell M."/>
            <person name="Nelson C."/>
            <person name="Grigoriev I."/>
            <person name="Davis J."/>
        </authorList>
    </citation>
    <scope>NUCLEOTIDE SEQUENCE</scope>
    <source>
        <strain evidence="2">G11</strain>
    </source>
</reference>
<evidence type="ECO:0000313" key="3">
    <source>
        <dbReference type="Proteomes" id="UP000886653"/>
    </source>
</evidence>
<keyword evidence="1" id="KW-1133">Transmembrane helix</keyword>
<keyword evidence="1" id="KW-0812">Transmembrane</keyword>
<protein>
    <submittedName>
        <fullName evidence="2">Uncharacterized protein</fullName>
    </submittedName>
</protein>
<dbReference type="AlphaFoldDB" id="A0A9P6NRP7"/>
<feature type="transmembrane region" description="Helical" evidence="1">
    <location>
        <begin position="46"/>
        <end position="69"/>
    </location>
</feature>
<sequence length="474" mass="53359">MANSNSIPSLAAITASIPADINPYNYLADLIQEGTYPPVDNSVYTILQTFAVVYAFLILVCVSLLIIPISKGPKGRRKHLWVIRRRYLPNKATPLIIPNAGIVVTISQLLASLIFECYIVISYQSLKSPEFSQQGYRYVWLQICWLPGYIGFWFTAWNAMTTYICSPKRDLNSRESRWLNPTLLNCICVLFPVFVAIQSVVGAVFHGIICSQLTKSYKDLIYGLNAAAVQWPLNRNGDIKSLSVLLEIYQTSLNEFLNVLEVTAYVWAVIGAIAAMFYATTVLMLLKLTRPCLRSGPSHSKAQRVMRIEQKGSYFDPDHAQFSKERPLGSSRRTDPLRKGYYFLVGHFSLMLIGLVWDCVVGLLLATQTRKNIHDPSYRGMAVWITVIGAGFISAGMLFQSWRSFTDRDVIHNIHNVQVENFHRKPLDWKLASVDDLKLTQELGEIEETQLEVPTVRWATSPQSEESTAAGCAS</sequence>
<comment type="caution">
    <text evidence="2">The sequence shown here is derived from an EMBL/GenBank/DDBJ whole genome shotgun (WGS) entry which is preliminary data.</text>
</comment>
<dbReference type="Proteomes" id="UP000886653">
    <property type="component" value="Unassembled WGS sequence"/>
</dbReference>